<evidence type="ECO:0000313" key="3">
    <source>
        <dbReference type="Proteomes" id="UP001378592"/>
    </source>
</evidence>
<dbReference type="Proteomes" id="UP001378592">
    <property type="component" value="Unassembled WGS sequence"/>
</dbReference>
<reference evidence="2 3" key="1">
    <citation type="submission" date="2024-03" db="EMBL/GenBank/DDBJ databases">
        <title>The genome assembly and annotation of the cricket Gryllus longicercus Weissman &amp; Gray.</title>
        <authorList>
            <person name="Szrajer S."/>
            <person name="Gray D."/>
            <person name="Ylla G."/>
        </authorList>
    </citation>
    <scope>NUCLEOTIDE SEQUENCE [LARGE SCALE GENOMIC DNA]</scope>
    <source>
        <strain evidence="2">DAG 2021-001</strain>
        <tissue evidence="2">Whole body minus gut</tissue>
    </source>
</reference>
<keyword evidence="3" id="KW-1185">Reference proteome</keyword>
<feature type="region of interest" description="Disordered" evidence="1">
    <location>
        <begin position="77"/>
        <end position="103"/>
    </location>
</feature>
<evidence type="ECO:0000256" key="1">
    <source>
        <dbReference type="SAM" id="MobiDB-lite"/>
    </source>
</evidence>
<proteinExistence type="predicted"/>
<feature type="region of interest" description="Disordered" evidence="1">
    <location>
        <begin position="137"/>
        <end position="287"/>
    </location>
</feature>
<sequence>MDLHAESLIKNNPLYETTSQDTPEYNSHTPTEDSSTSSDSIATTSRDDLLDLAVSDGEQEQPAAKPDVTVITEVVTSKEEIVTEPTNVVSSQESQEHEAQASVSYQLAVEPKEHPVKAPVDDIQNSVAVTAPSVVEIAAGPSGGSSSNINPPPPPPPPVQQVVSVRVSSSVVQGPSPAPHSAKAKAQSSVTKHDGLAQTPAAPASEEDMQRQFEADTNSLSDVAPALPESTAVPVPESELEPPQAPPPALVTEEQPTNIAVQRSEFSVEESSPSSSELSPRRDDPSVLKTVARVVEVTRNSQSAPVSYHTSVSSATSGSRVQFYSEPPSYHREMPSNVAESIRTSVVTSHQHVGGSSRPKYEHVSGGPMGGTSEEAIESRMGRYGTPHREVRISGPHERVSFTSEVRSSHDGGGGGGGARAATPSREQKSFRPAQNPERNYEAAERNFAQPERNYAQTERNYAQTERNYAQPERTYSLPERNYEVDEAVSVMSNGRAHGVQPTTPSPAPPPPQPAPQQPQVPPPTHAGPSVERAPGVLDTSQGRDPNHKFGYVVEGRNYRKYRVEERTPDGFIVGEYGVVSHDDGTLRGVRYTADGTINPQLIYEALVKFLSL</sequence>
<feature type="region of interest" description="Disordered" evidence="1">
    <location>
        <begin position="300"/>
        <end position="482"/>
    </location>
</feature>
<gene>
    <name evidence="2" type="ORF">R5R35_004801</name>
</gene>
<feature type="compositionally biased region" description="Low complexity" evidence="1">
    <location>
        <begin position="263"/>
        <end position="278"/>
    </location>
</feature>
<feature type="compositionally biased region" description="Low complexity" evidence="1">
    <location>
        <begin position="27"/>
        <end position="44"/>
    </location>
</feature>
<feature type="compositionally biased region" description="Low complexity" evidence="1">
    <location>
        <begin position="160"/>
        <end position="189"/>
    </location>
</feature>
<feature type="compositionally biased region" description="Pro residues" evidence="1">
    <location>
        <begin position="504"/>
        <end position="526"/>
    </location>
</feature>
<comment type="caution">
    <text evidence="2">The sequence shown here is derived from an EMBL/GenBank/DDBJ whole genome shotgun (WGS) entry which is preliminary data.</text>
</comment>
<feature type="compositionally biased region" description="Pro residues" evidence="1">
    <location>
        <begin position="150"/>
        <end position="159"/>
    </location>
</feature>
<feature type="compositionally biased region" description="Polar residues" evidence="1">
    <location>
        <begin position="300"/>
        <end position="322"/>
    </location>
</feature>
<accession>A0AAN9VY14</accession>
<evidence type="ECO:0000313" key="2">
    <source>
        <dbReference type="EMBL" id="KAK7868517.1"/>
    </source>
</evidence>
<dbReference type="EMBL" id="JAZDUA010000092">
    <property type="protein sequence ID" value="KAK7868517.1"/>
    <property type="molecule type" value="Genomic_DNA"/>
</dbReference>
<feature type="region of interest" description="Disordered" evidence="1">
    <location>
        <begin position="496"/>
        <end position="549"/>
    </location>
</feature>
<protein>
    <submittedName>
        <fullName evidence="2">Uncharacterized protein</fullName>
    </submittedName>
</protein>
<feature type="region of interest" description="Disordered" evidence="1">
    <location>
        <begin position="1"/>
        <end position="47"/>
    </location>
</feature>
<name>A0AAN9VY14_9ORTH</name>
<feature type="compositionally biased region" description="Basic and acidic residues" evidence="1">
    <location>
        <begin position="377"/>
        <end position="400"/>
    </location>
</feature>
<organism evidence="2 3">
    <name type="scientific">Gryllus longicercus</name>
    <dbReference type="NCBI Taxonomy" id="2509291"/>
    <lineage>
        <taxon>Eukaryota</taxon>
        <taxon>Metazoa</taxon>
        <taxon>Ecdysozoa</taxon>
        <taxon>Arthropoda</taxon>
        <taxon>Hexapoda</taxon>
        <taxon>Insecta</taxon>
        <taxon>Pterygota</taxon>
        <taxon>Neoptera</taxon>
        <taxon>Polyneoptera</taxon>
        <taxon>Orthoptera</taxon>
        <taxon>Ensifera</taxon>
        <taxon>Gryllidea</taxon>
        <taxon>Grylloidea</taxon>
        <taxon>Gryllidae</taxon>
        <taxon>Gryllinae</taxon>
        <taxon>Gryllus</taxon>
    </lineage>
</organism>
<feature type="compositionally biased region" description="Polar residues" evidence="1">
    <location>
        <begin position="455"/>
        <end position="468"/>
    </location>
</feature>
<feature type="compositionally biased region" description="Polar residues" evidence="1">
    <location>
        <begin position="338"/>
        <end position="351"/>
    </location>
</feature>
<feature type="compositionally biased region" description="Polar residues" evidence="1">
    <location>
        <begin position="14"/>
        <end position="26"/>
    </location>
</feature>
<dbReference type="AlphaFoldDB" id="A0AAN9VY14"/>
<feature type="compositionally biased region" description="Polar residues" evidence="1">
    <location>
        <begin position="84"/>
        <end position="93"/>
    </location>
</feature>